<dbReference type="AlphaFoldDB" id="A0A0P6XY60"/>
<evidence type="ECO:0000256" key="4">
    <source>
        <dbReference type="ARBA" id="ARBA00033164"/>
    </source>
</evidence>
<evidence type="ECO:0000256" key="1">
    <source>
        <dbReference type="ARBA" id="ARBA00000073"/>
    </source>
</evidence>
<evidence type="ECO:0000259" key="5">
    <source>
        <dbReference type="Pfam" id="PF00849"/>
    </source>
</evidence>
<feature type="domain" description="Pseudouridine synthase RsuA/RluA-like" evidence="5">
    <location>
        <begin position="13"/>
        <end position="160"/>
    </location>
</feature>
<dbReference type="InterPro" id="IPR050188">
    <property type="entry name" value="RluA_PseudoU_synthase"/>
</dbReference>
<dbReference type="InterPro" id="IPR006145">
    <property type="entry name" value="PsdUridine_synth_RsuA/RluA"/>
</dbReference>
<evidence type="ECO:0000256" key="3">
    <source>
        <dbReference type="ARBA" id="ARBA00031870"/>
    </source>
</evidence>
<dbReference type="PANTHER" id="PTHR21600">
    <property type="entry name" value="MITOCHONDRIAL RNA PSEUDOURIDINE SYNTHASE"/>
    <property type="match status" value="1"/>
</dbReference>
<dbReference type="PATRIC" id="fig|869279.4.peg.1200"/>
<name>A0A0P6XY60_9CHLR</name>
<dbReference type="Proteomes" id="UP000050544">
    <property type="component" value="Unassembled WGS sequence"/>
</dbReference>
<organism evidence="6 7">
    <name type="scientific">Thermanaerothrix daxensis</name>
    <dbReference type="NCBI Taxonomy" id="869279"/>
    <lineage>
        <taxon>Bacteria</taxon>
        <taxon>Bacillati</taxon>
        <taxon>Chloroflexota</taxon>
        <taxon>Anaerolineae</taxon>
        <taxon>Anaerolineales</taxon>
        <taxon>Anaerolineaceae</taxon>
        <taxon>Thermanaerothrix</taxon>
    </lineage>
</organism>
<dbReference type="GO" id="GO:0009982">
    <property type="term" value="F:pseudouridine synthase activity"/>
    <property type="evidence" value="ECO:0007669"/>
    <property type="project" value="InterPro"/>
</dbReference>
<comment type="similarity">
    <text evidence="2">Belongs to the pseudouridine synthase RluA family.</text>
</comment>
<evidence type="ECO:0000313" key="7">
    <source>
        <dbReference type="Proteomes" id="UP000050544"/>
    </source>
</evidence>
<reference evidence="6 7" key="1">
    <citation type="submission" date="2015-07" db="EMBL/GenBank/DDBJ databases">
        <title>Whole genome sequence of Thermanaerothrix daxensis DSM 23592.</title>
        <authorList>
            <person name="Hemp J."/>
            <person name="Ward L.M."/>
            <person name="Pace L.A."/>
            <person name="Fischer W.W."/>
        </authorList>
    </citation>
    <scope>NUCLEOTIDE SEQUENCE [LARGE SCALE GENOMIC DNA]</scope>
    <source>
        <strain evidence="6 7">GNS-1</strain>
    </source>
</reference>
<gene>
    <name evidence="6" type="ORF">SE15_05970</name>
</gene>
<keyword evidence="7" id="KW-1185">Reference proteome</keyword>
<dbReference type="GO" id="GO:0140098">
    <property type="term" value="F:catalytic activity, acting on RNA"/>
    <property type="evidence" value="ECO:0007669"/>
    <property type="project" value="UniProtKB-ARBA"/>
</dbReference>
<dbReference type="InterPro" id="IPR020103">
    <property type="entry name" value="PsdUridine_synth_cat_dom_sf"/>
</dbReference>
<comment type="catalytic activity">
    <reaction evidence="1">
        <text>a uridine in RNA = a pseudouridine in RNA</text>
        <dbReference type="Rhea" id="RHEA:48348"/>
        <dbReference type="Rhea" id="RHEA-COMP:12068"/>
        <dbReference type="Rhea" id="RHEA-COMP:12069"/>
        <dbReference type="ChEBI" id="CHEBI:65314"/>
        <dbReference type="ChEBI" id="CHEBI:65315"/>
    </reaction>
</comment>
<dbReference type="CDD" id="cd02869">
    <property type="entry name" value="PseudoU_synth_RluA_like"/>
    <property type="match status" value="1"/>
</dbReference>
<dbReference type="OrthoDB" id="9773999at2"/>
<dbReference type="Pfam" id="PF00849">
    <property type="entry name" value="PseudoU_synth_2"/>
    <property type="match status" value="1"/>
</dbReference>
<dbReference type="PROSITE" id="PS01129">
    <property type="entry name" value="PSI_RLU"/>
    <property type="match status" value="1"/>
</dbReference>
<dbReference type="GO" id="GO:0000455">
    <property type="term" value="P:enzyme-directed rRNA pseudouridine synthesis"/>
    <property type="evidence" value="ECO:0007669"/>
    <property type="project" value="TreeGrafter"/>
</dbReference>
<evidence type="ECO:0000313" key="6">
    <source>
        <dbReference type="EMBL" id="KPL84603.1"/>
    </source>
</evidence>
<dbReference type="RefSeq" id="WP_054521153.1">
    <property type="nucleotide sequence ID" value="NZ_LGKO01000002.1"/>
</dbReference>
<sequence length="235" mass="26878">MIPLPDVLFEDENLLAINKPAGVLTIQDGYDAEKPYLSRMLSEHYGRLWVVHRLDRDTSGVLLFARNPQTHRALSLQFEHRQVKKIYHLITFGNLPQEEVEVNLPLKVNADRRHRTLVDDLRGKPASTIFRILQPLDRGFLLLEAQPLSGYTHQIRAHLSTLGLQILGDELYKPHPLPPNRPIYPLPPDSPATPRIALHAFALSFHHPWLPEKEITLMAPYPSDFVSLLESLKPK</sequence>
<protein>
    <recommendedName>
        <fullName evidence="3">RNA pseudouridylate synthase</fullName>
    </recommendedName>
    <alternativeName>
        <fullName evidence="4">RNA-uridine isomerase</fullName>
    </alternativeName>
</protein>
<proteinExistence type="inferred from homology"/>
<dbReference type="InterPro" id="IPR006224">
    <property type="entry name" value="PsdUridine_synth_RluA-like_CS"/>
</dbReference>
<comment type="caution">
    <text evidence="6">The sequence shown here is derived from an EMBL/GenBank/DDBJ whole genome shotgun (WGS) entry which is preliminary data.</text>
</comment>
<dbReference type="GO" id="GO:0003723">
    <property type="term" value="F:RNA binding"/>
    <property type="evidence" value="ECO:0007669"/>
    <property type="project" value="InterPro"/>
</dbReference>
<dbReference type="SUPFAM" id="SSF55120">
    <property type="entry name" value="Pseudouridine synthase"/>
    <property type="match status" value="1"/>
</dbReference>
<dbReference type="Gene3D" id="3.30.2350.10">
    <property type="entry name" value="Pseudouridine synthase"/>
    <property type="match status" value="1"/>
</dbReference>
<dbReference type="STRING" id="869279.SE15_05970"/>
<evidence type="ECO:0000256" key="2">
    <source>
        <dbReference type="ARBA" id="ARBA00010876"/>
    </source>
</evidence>
<dbReference type="PANTHER" id="PTHR21600:SF87">
    <property type="entry name" value="RNA PSEUDOURIDYLATE SYNTHASE DOMAIN-CONTAINING PROTEIN 1"/>
    <property type="match status" value="1"/>
</dbReference>
<dbReference type="EMBL" id="LGKO01000002">
    <property type="protein sequence ID" value="KPL84603.1"/>
    <property type="molecule type" value="Genomic_DNA"/>
</dbReference>
<accession>A0A0P6XY60</accession>